<dbReference type="Proteomes" id="UP000054047">
    <property type="component" value="Unassembled WGS sequence"/>
</dbReference>
<dbReference type="InterPro" id="IPR045078">
    <property type="entry name" value="TST/MPST-like"/>
</dbReference>
<dbReference type="GO" id="GO:0004792">
    <property type="term" value="F:thiosulfate-cyanide sulfurtransferase activity"/>
    <property type="evidence" value="ECO:0007669"/>
    <property type="project" value="TreeGrafter"/>
</dbReference>
<dbReference type="EMBL" id="KN733526">
    <property type="protein sequence ID" value="KIH58099.1"/>
    <property type="molecule type" value="Genomic_DNA"/>
</dbReference>
<sequence length="267" mass="30477">MSFKVSPFDTHPHNSPLLSKKYDVDISPNHLLTLMITKRKICLFEASTGDEVRSRYVRSLGVDNDCHIVIYDRGQMIWSTYAAWVFKLFGHQRVSILSGGFLAWKTQMARSSQYRTDSGDEVPTGQGDLQSSWNQSLVITFDDVLLNTELHTYDIVDAQTKEEYIGEASGALYGHIRGAVNIPVDAMYDWKSNKWRSTAEIEETFKEAGLSRTRPVIVYCSTSLRSSMIWWVLKRMNYDARVYFGGWPEWVVRAPDDLKVLGRNGVA</sequence>
<proteinExistence type="predicted"/>
<dbReference type="GO" id="GO:0005739">
    <property type="term" value="C:mitochondrion"/>
    <property type="evidence" value="ECO:0007669"/>
    <property type="project" value="TreeGrafter"/>
</dbReference>
<evidence type="ECO:0000259" key="3">
    <source>
        <dbReference type="PROSITE" id="PS50206"/>
    </source>
</evidence>
<evidence type="ECO:0000313" key="5">
    <source>
        <dbReference type="Proteomes" id="UP000054047"/>
    </source>
</evidence>
<dbReference type="AlphaFoldDB" id="A0A0C2GGW3"/>
<accession>A0A0C2GGW3</accession>
<dbReference type="PANTHER" id="PTHR11364">
    <property type="entry name" value="THIOSULFATE SULFERTANSFERASE"/>
    <property type="match status" value="1"/>
</dbReference>
<dbReference type="Pfam" id="PF00581">
    <property type="entry name" value="Rhodanese"/>
    <property type="match status" value="2"/>
</dbReference>
<gene>
    <name evidence="4" type="ORF">ANCDUO_11700</name>
</gene>
<dbReference type="Gene3D" id="3.40.250.10">
    <property type="entry name" value="Rhodanese-like domain"/>
    <property type="match status" value="2"/>
</dbReference>
<protein>
    <submittedName>
        <fullName evidence="4">Rhodanese-like protein</fullName>
    </submittedName>
</protein>
<evidence type="ECO:0000313" key="4">
    <source>
        <dbReference type="EMBL" id="KIH58099.1"/>
    </source>
</evidence>
<feature type="domain" description="Rhodanese" evidence="3">
    <location>
        <begin position="149"/>
        <end position="259"/>
    </location>
</feature>
<dbReference type="CDD" id="cd01449">
    <property type="entry name" value="TST_Repeat_2"/>
    <property type="match status" value="1"/>
</dbReference>
<evidence type="ECO:0000256" key="2">
    <source>
        <dbReference type="ARBA" id="ARBA00022737"/>
    </source>
</evidence>
<keyword evidence="1" id="KW-0808">Transferase</keyword>
<evidence type="ECO:0000256" key="1">
    <source>
        <dbReference type="ARBA" id="ARBA00022679"/>
    </source>
</evidence>
<organism evidence="4 5">
    <name type="scientific">Ancylostoma duodenale</name>
    <dbReference type="NCBI Taxonomy" id="51022"/>
    <lineage>
        <taxon>Eukaryota</taxon>
        <taxon>Metazoa</taxon>
        <taxon>Ecdysozoa</taxon>
        <taxon>Nematoda</taxon>
        <taxon>Chromadorea</taxon>
        <taxon>Rhabditida</taxon>
        <taxon>Rhabditina</taxon>
        <taxon>Rhabditomorpha</taxon>
        <taxon>Strongyloidea</taxon>
        <taxon>Ancylostomatidae</taxon>
        <taxon>Ancylostomatinae</taxon>
        <taxon>Ancylostoma</taxon>
    </lineage>
</organism>
<dbReference type="InterPro" id="IPR001763">
    <property type="entry name" value="Rhodanese-like_dom"/>
</dbReference>
<dbReference type="PROSITE" id="PS50206">
    <property type="entry name" value="RHODANESE_3"/>
    <property type="match status" value="2"/>
</dbReference>
<dbReference type="PANTHER" id="PTHR11364:SF30">
    <property type="entry name" value="RHODANESE DOMAIN-CONTAINING PROTEIN"/>
    <property type="match status" value="1"/>
</dbReference>
<dbReference type="OrthoDB" id="270167at2759"/>
<reference evidence="4 5" key="1">
    <citation type="submission" date="2013-12" db="EMBL/GenBank/DDBJ databases">
        <title>Draft genome of the parsitic nematode Ancylostoma duodenale.</title>
        <authorList>
            <person name="Mitreva M."/>
        </authorList>
    </citation>
    <scope>NUCLEOTIDE SEQUENCE [LARGE SCALE GENOMIC DNA]</scope>
    <source>
        <strain evidence="4 5">Zhejiang</strain>
    </source>
</reference>
<keyword evidence="2" id="KW-0677">Repeat</keyword>
<name>A0A0C2GGW3_9BILA</name>
<dbReference type="SUPFAM" id="SSF52821">
    <property type="entry name" value="Rhodanese/Cell cycle control phosphatase"/>
    <property type="match status" value="2"/>
</dbReference>
<dbReference type="InterPro" id="IPR036873">
    <property type="entry name" value="Rhodanese-like_dom_sf"/>
</dbReference>
<feature type="domain" description="Rhodanese" evidence="3">
    <location>
        <begin position="54"/>
        <end position="109"/>
    </location>
</feature>
<dbReference type="SMART" id="SM00450">
    <property type="entry name" value="RHOD"/>
    <property type="match status" value="2"/>
</dbReference>
<keyword evidence="5" id="KW-1185">Reference proteome</keyword>